<proteinExistence type="inferred from homology"/>
<dbReference type="Gene3D" id="2.30.30.40">
    <property type="entry name" value="SH3 Domains"/>
    <property type="match status" value="6"/>
</dbReference>
<dbReference type="InterPro" id="IPR038765">
    <property type="entry name" value="Papain-like_cys_pep_sf"/>
</dbReference>
<evidence type="ECO:0000256" key="6">
    <source>
        <dbReference type="SAM" id="SignalP"/>
    </source>
</evidence>
<feature type="domain" description="SH3b" evidence="7">
    <location>
        <begin position="186"/>
        <end position="252"/>
    </location>
</feature>
<feature type="domain" description="SH3b" evidence="7">
    <location>
        <begin position="106"/>
        <end position="169"/>
    </location>
</feature>
<evidence type="ECO:0000256" key="3">
    <source>
        <dbReference type="ARBA" id="ARBA00022801"/>
    </source>
</evidence>
<dbReference type="Pfam" id="PF08239">
    <property type="entry name" value="SH3_3"/>
    <property type="match status" value="6"/>
</dbReference>
<sequence length="640" mass="66329">MIKLTKFRKKASLTLAMAMVLATAASGPSIPAHAASTGTVTCDVLNVRSGSSTSDSVIATVTKGTQLELLASENGWYQISINGTTGYVSGQYISTDGTGQTEAVSGQTGTVNVSVLNLRSQASTDSSVIGALYMGDSVTITESGNGWYGVTTASGSKGYVYAQYVTLGSAGTSESTSGSTSVSPASGEGVCNTSALNVRSDASTSSSVLGYITNGTKVTIIGTAGSWYQVNTTISGQSVTGFVHGDYITLGGSTSSGTTTEPASGQGVCNTSALNIRKEASTSSQSYGLIYQKDVVTILGKSGDWYQIKATVNGSEVTGYAHASYITVSSDTGSDTQDNIQDDSSSAVESASGEGVCNTSVLNVREKASTDSKILGLIYQNDSVSITGKSGSWYQVNTSVNGQSVTGFVYQDYIQLKNSDSSENSQASVSVSDVNETVWATAAVNVREEYNTSSAIIATLKSGDSVTRTGVLNNGWSRVDYNGQTAYISSTYLTTTDPSPEEEENSSTSEENGGASTSTGVTGEAVAAYAQQWVGYPYVWGGNDLNTGVDCSGFTQQVYLHFGISLNRVADAQKQNGIRVASLEEAQPGDLIFYGSSSYADHVAIYIGNGQVVHASSPSVGIIVSSTSYRTPVAIVRVIY</sequence>
<keyword evidence="3" id="KW-0378">Hydrolase</keyword>
<keyword evidence="6" id="KW-0732">Signal</keyword>
<dbReference type="GO" id="GO:0006508">
    <property type="term" value="P:proteolysis"/>
    <property type="evidence" value="ECO:0007669"/>
    <property type="project" value="UniProtKB-KW"/>
</dbReference>
<protein>
    <submittedName>
        <fullName evidence="9">Uncharacterized protein YgiM (DUF1202 family)</fullName>
    </submittedName>
</protein>
<feature type="domain" description="NlpC/P60" evidence="8">
    <location>
        <begin position="520"/>
        <end position="640"/>
    </location>
</feature>
<feature type="region of interest" description="Disordered" evidence="5">
    <location>
        <begin position="493"/>
        <end position="520"/>
    </location>
</feature>
<evidence type="ECO:0000256" key="5">
    <source>
        <dbReference type="SAM" id="MobiDB-lite"/>
    </source>
</evidence>
<dbReference type="PROSITE" id="PS51781">
    <property type="entry name" value="SH3B"/>
    <property type="match status" value="6"/>
</dbReference>
<evidence type="ECO:0000256" key="4">
    <source>
        <dbReference type="ARBA" id="ARBA00022807"/>
    </source>
</evidence>
<evidence type="ECO:0000256" key="1">
    <source>
        <dbReference type="ARBA" id="ARBA00007074"/>
    </source>
</evidence>
<dbReference type="InterPro" id="IPR000064">
    <property type="entry name" value="NLP_P60_dom"/>
</dbReference>
<evidence type="ECO:0000259" key="8">
    <source>
        <dbReference type="PROSITE" id="PS51935"/>
    </source>
</evidence>
<evidence type="ECO:0000313" key="10">
    <source>
        <dbReference type="Proteomes" id="UP000543642"/>
    </source>
</evidence>
<dbReference type="Proteomes" id="UP000543642">
    <property type="component" value="Unassembled WGS sequence"/>
</dbReference>
<dbReference type="PROSITE" id="PS51935">
    <property type="entry name" value="NLPC_P60"/>
    <property type="match status" value="1"/>
</dbReference>
<feature type="domain" description="SH3b" evidence="7">
    <location>
        <begin position="35"/>
        <end position="97"/>
    </location>
</feature>
<comment type="caution">
    <text evidence="9">The sequence shown here is derived from an EMBL/GenBank/DDBJ whole genome shotgun (WGS) entry which is preliminary data.</text>
</comment>
<evidence type="ECO:0000256" key="2">
    <source>
        <dbReference type="ARBA" id="ARBA00022670"/>
    </source>
</evidence>
<dbReference type="SMART" id="SM00287">
    <property type="entry name" value="SH3b"/>
    <property type="match status" value="6"/>
</dbReference>
<dbReference type="PANTHER" id="PTHR34408">
    <property type="entry name" value="FAMILY PROTEIN, PUTATIVE-RELATED"/>
    <property type="match status" value="1"/>
</dbReference>
<keyword evidence="10" id="KW-1185">Reference proteome</keyword>
<name>A0A7W8HDE4_9FIRM</name>
<dbReference type="AlphaFoldDB" id="A0A7W8HDE4"/>
<feature type="compositionally biased region" description="Low complexity" evidence="5">
    <location>
        <begin position="342"/>
        <end position="351"/>
    </location>
</feature>
<dbReference type="Pfam" id="PF00877">
    <property type="entry name" value="NLPC_P60"/>
    <property type="match status" value="1"/>
</dbReference>
<dbReference type="SUPFAM" id="SSF54001">
    <property type="entry name" value="Cysteine proteinases"/>
    <property type="match status" value="1"/>
</dbReference>
<dbReference type="InterPro" id="IPR003646">
    <property type="entry name" value="SH3-like_bac-type"/>
</dbReference>
<evidence type="ECO:0000259" key="7">
    <source>
        <dbReference type="PROSITE" id="PS51781"/>
    </source>
</evidence>
<dbReference type="EMBL" id="JACHFW010000013">
    <property type="protein sequence ID" value="MBB5265632.1"/>
    <property type="molecule type" value="Genomic_DNA"/>
</dbReference>
<evidence type="ECO:0000313" key="9">
    <source>
        <dbReference type="EMBL" id="MBB5265632.1"/>
    </source>
</evidence>
<dbReference type="InterPro" id="IPR052354">
    <property type="entry name" value="Cell_Wall_Dynamics_Protein"/>
</dbReference>
<gene>
    <name evidence="9" type="ORF">HNP82_002779</name>
</gene>
<feature type="signal peptide" evidence="6">
    <location>
        <begin position="1"/>
        <end position="34"/>
    </location>
</feature>
<comment type="similarity">
    <text evidence="1">Belongs to the peptidase C40 family.</text>
</comment>
<keyword evidence="2" id="KW-0645">Protease</keyword>
<feature type="chain" id="PRO_5030848654" evidence="6">
    <location>
        <begin position="35"/>
        <end position="640"/>
    </location>
</feature>
<feature type="domain" description="SH3b" evidence="7">
    <location>
        <begin position="426"/>
        <end position="497"/>
    </location>
</feature>
<dbReference type="Gene3D" id="3.90.1720.10">
    <property type="entry name" value="endopeptidase domain like (from Nostoc punctiforme)"/>
    <property type="match status" value="1"/>
</dbReference>
<dbReference type="RefSeq" id="WP_183775639.1">
    <property type="nucleotide sequence ID" value="NZ_JACHFW010000013.1"/>
</dbReference>
<keyword evidence="4" id="KW-0788">Thiol protease</keyword>
<feature type="compositionally biased region" description="Low complexity" evidence="5">
    <location>
        <begin position="506"/>
        <end position="519"/>
    </location>
</feature>
<accession>A0A7W8HDE4</accession>
<reference evidence="9 10" key="1">
    <citation type="submission" date="2020-08" db="EMBL/GenBank/DDBJ databases">
        <title>Genomic Encyclopedia of Type Strains, Phase IV (KMG-IV): sequencing the most valuable type-strain genomes for metagenomic binning, comparative biology and taxonomic classification.</title>
        <authorList>
            <person name="Goeker M."/>
        </authorList>
    </citation>
    <scope>NUCLEOTIDE SEQUENCE [LARGE SCALE GENOMIC DNA]</scope>
    <source>
        <strain evidence="9 10">DSM 106146</strain>
    </source>
</reference>
<feature type="region of interest" description="Disordered" evidence="5">
    <location>
        <begin position="331"/>
        <end position="351"/>
    </location>
</feature>
<dbReference type="GO" id="GO:0008234">
    <property type="term" value="F:cysteine-type peptidase activity"/>
    <property type="evidence" value="ECO:0007669"/>
    <property type="project" value="UniProtKB-KW"/>
</dbReference>
<feature type="domain" description="SH3b" evidence="7">
    <location>
        <begin position="264"/>
        <end position="330"/>
    </location>
</feature>
<dbReference type="PANTHER" id="PTHR34408:SF1">
    <property type="entry name" value="GLYCOSYL HYDROLASE FAMILY 19 DOMAIN-CONTAINING PROTEIN HI_1415"/>
    <property type="match status" value="1"/>
</dbReference>
<feature type="domain" description="SH3b" evidence="7">
    <location>
        <begin position="352"/>
        <end position="418"/>
    </location>
</feature>
<organism evidence="9 10">
    <name type="scientific">Catenibacillus scindens</name>
    <dbReference type="NCBI Taxonomy" id="673271"/>
    <lineage>
        <taxon>Bacteria</taxon>
        <taxon>Bacillati</taxon>
        <taxon>Bacillota</taxon>
        <taxon>Clostridia</taxon>
        <taxon>Lachnospirales</taxon>
        <taxon>Lachnospiraceae</taxon>
        <taxon>Catenibacillus</taxon>
    </lineage>
</organism>